<proteinExistence type="predicted"/>
<feature type="signal peptide" evidence="6">
    <location>
        <begin position="1"/>
        <end position="26"/>
    </location>
</feature>
<dbReference type="InterPro" id="IPR035986">
    <property type="entry name" value="PKD_dom_sf"/>
</dbReference>
<reference evidence="10 11" key="1">
    <citation type="journal article" date="2019" name="Nat. Microbiol.">
        <title>Mediterranean grassland soil C-N compound turnover is dependent on rainfall and depth, and is mediated by genomically divergent microorganisms.</title>
        <authorList>
            <person name="Diamond S."/>
            <person name="Andeer P.F."/>
            <person name="Li Z."/>
            <person name="Crits-Christoph A."/>
            <person name="Burstein D."/>
            <person name="Anantharaman K."/>
            <person name="Lane K.R."/>
            <person name="Thomas B.C."/>
            <person name="Pan C."/>
            <person name="Northen T.R."/>
            <person name="Banfield J.F."/>
        </authorList>
    </citation>
    <scope>NUCLEOTIDE SEQUENCE [LARGE SCALE GENOMIC DNA]</scope>
    <source>
        <strain evidence="8">WS_4</strain>
        <strain evidence="9">WS_7</strain>
    </source>
</reference>
<evidence type="ECO:0000256" key="2">
    <source>
        <dbReference type="ARBA" id="ARBA00004496"/>
    </source>
</evidence>
<dbReference type="GO" id="GO:0016020">
    <property type="term" value="C:membrane"/>
    <property type="evidence" value="ECO:0007669"/>
    <property type="project" value="InterPro"/>
</dbReference>
<dbReference type="Pfam" id="PF22544">
    <property type="entry name" value="HYDIN_VesB_CFA65-like_Ig"/>
    <property type="match status" value="1"/>
</dbReference>
<dbReference type="SUPFAM" id="SSF49313">
    <property type="entry name" value="Cadherin-like"/>
    <property type="match status" value="1"/>
</dbReference>
<dbReference type="InterPro" id="IPR025965">
    <property type="entry name" value="FlgD/Vpr_Ig-like"/>
</dbReference>
<dbReference type="InterPro" id="IPR017868">
    <property type="entry name" value="Filamin/ABP280_repeat-like"/>
</dbReference>
<dbReference type="GO" id="GO:0005737">
    <property type="term" value="C:cytoplasm"/>
    <property type="evidence" value="ECO:0007669"/>
    <property type="project" value="UniProtKB-SubCell"/>
</dbReference>
<dbReference type="InterPro" id="IPR013783">
    <property type="entry name" value="Ig-like_fold"/>
</dbReference>
<dbReference type="Proteomes" id="UP000317366">
    <property type="component" value="Unassembled WGS sequence"/>
</dbReference>
<dbReference type="PROSITE" id="PS50093">
    <property type="entry name" value="PKD"/>
    <property type="match status" value="1"/>
</dbReference>
<dbReference type="InterPro" id="IPR022409">
    <property type="entry name" value="PKD/Chitinase_dom"/>
</dbReference>
<evidence type="ECO:0000256" key="5">
    <source>
        <dbReference type="ARBA" id="ARBA00023273"/>
    </source>
</evidence>
<organism evidence="9 10">
    <name type="scientific">Eiseniibacteriota bacterium</name>
    <dbReference type="NCBI Taxonomy" id="2212470"/>
    <lineage>
        <taxon>Bacteria</taxon>
        <taxon>Candidatus Eiseniibacteriota</taxon>
    </lineage>
</organism>
<dbReference type="SMART" id="SM00089">
    <property type="entry name" value="PKD"/>
    <property type="match status" value="1"/>
</dbReference>
<sequence length="553" mass="56723">MRNRAFLKVVLLGLLTFALAPGLAGAASQGQDLTGMLASSAAERATAASGPVISITPASRDFGRVNVGVTGNFNFSVKNTGDATLTITAVNHSNPGVGFAASLGSLPVSLAPNGTATLMTSYTASGSGPHSDNVTLVSNANSGSPTILLLGTANNAPVFSPPLAANYSAAAFSAFSLTASATDAEGDLLSWTIGSVPALPVGATFDGGTGTLDWTPNASDAGDYAVTITVSDGAASTPGSFGLHVTADNLKPTSNPGGPYFGLTGIPLSMDGSGSSDPDGAIVSYEWNFGDNTTGTGAKPSHTYAAAGNYIVSLKVTDDGATALSDTKLTSASISNFIAANIVRNTTNPVKTTGNRQELFGIETPSRQLTDINTATIRMSTTYPNAGNVSEIQNTDSKDLKIGDIDANGFFDLDVHFSRSALKNLLLHVPNGTTIQLVITARTSGDNVPVRGTINVVKSGASQVSSAAAPNPFRQDGTAISYRVGDRGPVSVRIYSVNGQLVRSLRQEDATPGDYEVRWNGRDDGGRLMPSGIYFVSVKQGLEASTTRVVLAR</sequence>
<comment type="subcellular location">
    <subcellularLocation>
        <location evidence="1">Cell projection</location>
        <location evidence="1">Cilium</location>
    </subcellularLocation>
    <subcellularLocation>
        <location evidence="2">Cytoplasm</location>
    </subcellularLocation>
</comment>
<dbReference type="AlphaFoldDB" id="A0A538TCR3"/>
<dbReference type="Gene3D" id="2.60.40.4070">
    <property type="match status" value="1"/>
</dbReference>
<accession>A0A538TCR3</accession>
<dbReference type="EMBL" id="VBOX01000103">
    <property type="protein sequence ID" value="TMQ61377.1"/>
    <property type="molecule type" value="Genomic_DNA"/>
</dbReference>
<evidence type="ECO:0000313" key="10">
    <source>
        <dbReference type="Proteomes" id="UP000317366"/>
    </source>
</evidence>
<dbReference type="InterPro" id="IPR026444">
    <property type="entry name" value="Secre_tail"/>
</dbReference>
<gene>
    <name evidence="8" type="ORF">E6K74_01660</name>
    <name evidence="9" type="ORF">E6K77_10390</name>
</gene>
<evidence type="ECO:0000256" key="6">
    <source>
        <dbReference type="SAM" id="SignalP"/>
    </source>
</evidence>
<comment type="caution">
    <text evidence="9">The sequence shown here is derived from an EMBL/GenBank/DDBJ whole genome shotgun (WGS) entry which is preliminary data.</text>
</comment>
<keyword evidence="3" id="KW-0963">Cytoplasm</keyword>
<dbReference type="InterPro" id="IPR000601">
    <property type="entry name" value="PKD_dom"/>
</dbReference>
<evidence type="ECO:0000313" key="11">
    <source>
        <dbReference type="Proteomes" id="UP000319829"/>
    </source>
</evidence>
<dbReference type="Pfam" id="PF05345">
    <property type="entry name" value="He_PIG"/>
    <property type="match status" value="1"/>
</dbReference>
<dbReference type="SUPFAM" id="SSF49299">
    <property type="entry name" value="PKD domain"/>
    <property type="match status" value="1"/>
</dbReference>
<dbReference type="Pfam" id="PF18911">
    <property type="entry name" value="PKD_4"/>
    <property type="match status" value="1"/>
</dbReference>
<feature type="chain" id="PRO_5039810600" evidence="6">
    <location>
        <begin position="27"/>
        <end position="553"/>
    </location>
</feature>
<feature type="domain" description="PKD" evidence="7">
    <location>
        <begin position="251"/>
        <end position="327"/>
    </location>
</feature>
<dbReference type="PROSITE" id="PS50194">
    <property type="entry name" value="FILAMIN_REPEAT"/>
    <property type="match status" value="1"/>
</dbReference>
<dbReference type="Pfam" id="PF13860">
    <property type="entry name" value="FlgD_ig"/>
    <property type="match status" value="1"/>
</dbReference>
<dbReference type="InterPro" id="IPR053879">
    <property type="entry name" value="HYDIN_VesB_CFA65-like_Ig"/>
</dbReference>
<dbReference type="GO" id="GO:0005509">
    <property type="term" value="F:calcium ion binding"/>
    <property type="evidence" value="ECO:0007669"/>
    <property type="project" value="InterPro"/>
</dbReference>
<evidence type="ECO:0000313" key="9">
    <source>
        <dbReference type="EMBL" id="TMQ61377.1"/>
    </source>
</evidence>
<evidence type="ECO:0000256" key="1">
    <source>
        <dbReference type="ARBA" id="ARBA00004138"/>
    </source>
</evidence>
<dbReference type="Proteomes" id="UP000319829">
    <property type="component" value="Unassembled WGS sequence"/>
</dbReference>
<dbReference type="NCBIfam" id="TIGR04183">
    <property type="entry name" value="Por_Secre_tail"/>
    <property type="match status" value="1"/>
</dbReference>
<keyword evidence="5" id="KW-0966">Cell projection</keyword>
<evidence type="ECO:0000256" key="4">
    <source>
        <dbReference type="ARBA" id="ARBA00023069"/>
    </source>
</evidence>
<name>A0A538TCR3_UNCEI</name>
<keyword evidence="4" id="KW-0969">Cilium</keyword>
<keyword evidence="6" id="KW-0732">Signal</keyword>
<dbReference type="CDD" id="cd00146">
    <property type="entry name" value="PKD"/>
    <property type="match status" value="1"/>
</dbReference>
<dbReference type="InterPro" id="IPR015919">
    <property type="entry name" value="Cadherin-like_sf"/>
</dbReference>
<dbReference type="Gene3D" id="2.60.40.10">
    <property type="entry name" value="Immunoglobulins"/>
    <property type="match status" value="3"/>
</dbReference>
<evidence type="ECO:0000259" key="7">
    <source>
        <dbReference type="PROSITE" id="PS50093"/>
    </source>
</evidence>
<evidence type="ECO:0000256" key="3">
    <source>
        <dbReference type="ARBA" id="ARBA00022490"/>
    </source>
</evidence>
<dbReference type="EMBL" id="VBOU01000010">
    <property type="protein sequence ID" value="TMQ55955.1"/>
    <property type="molecule type" value="Genomic_DNA"/>
</dbReference>
<protein>
    <submittedName>
        <fullName evidence="9">PKD domain-containing protein</fullName>
    </submittedName>
</protein>
<evidence type="ECO:0000313" key="8">
    <source>
        <dbReference type="EMBL" id="TMQ55955.1"/>
    </source>
</evidence>